<organism evidence="9 10">
    <name type="scientific">Brevundimonas viscosa</name>
    <dbReference type="NCBI Taxonomy" id="871741"/>
    <lineage>
        <taxon>Bacteria</taxon>
        <taxon>Pseudomonadati</taxon>
        <taxon>Pseudomonadota</taxon>
        <taxon>Alphaproteobacteria</taxon>
        <taxon>Caulobacterales</taxon>
        <taxon>Caulobacteraceae</taxon>
        <taxon>Brevundimonas</taxon>
    </lineage>
</organism>
<dbReference type="SUPFAM" id="SSF144091">
    <property type="entry name" value="Rhomboid-like"/>
    <property type="match status" value="1"/>
</dbReference>
<keyword evidence="3 7" id="KW-0812">Transmembrane</keyword>
<dbReference type="InterPro" id="IPR035952">
    <property type="entry name" value="Rhomboid-like_sf"/>
</dbReference>
<dbReference type="InterPro" id="IPR050925">
    <property type="entry name" value="Rhomboid_protease_S54"/>
</dbReference>
<evidence type="ECO:0000313" key="9">
    <source>
        <dbReference type="EMBL" id="SFS75634.1"/>
    </source>
</evidence>
<dbReference type="PANTHER" id="PTHR43731:SF14">
    <property type="entry name" value="PRESENILIN-ASSOCIATED RHOMBOID-LIKE PROTEIN, MITOCHONDRIAL"/>
    <property type="match status" value="1"/>
</dbReference>
<feature type="transmembrane region" description="Helical" evidence="7">
    <location>
        <begin position="112"/>
        <end position="133"/>
    </location>
</feature>
<feature type="transmembrane region" description="Helical" evidence="7">
    <location>
        <begin position="145"/>
        <end position="167"/>
    </location>
</feature>
<dbReference type="InterPro" id="IPR022764">
    <property type="entry name" value="Peptidase_S54_rhomboid_dom"/>
</dbReference>
<evidence type="ECO:0000256" key="7">
    <source>
        <dbReference type="SAM" id="Phobius"/>
    </source>
</evidence>
<keyword evidence="5 7" id="KW-1133">Transmembrane helix</keyword>
<protein>
    <submittedName>
        <fullName evidence="9">Rhomboid family protein</fullName>
    </submittedName>
</protein>
<comment type="similarity">
    <text evidence="2">Belongs to the peptidase S54 family.</text>
</comment>
<comment type="subcellular location">
    <subcellularLocation>
        <location evidence="1">Membrane</location>
        <topology evidence="1">Multi-pass membrane protein</topology>
    </subcellularLocation>
</comment>
<feature type="transmembrane region" description="Helical" evidence="7">
    <location>
        <begin position="84"/>
        <end position="106"/>
    </location>
</feature>
<evidence type="ECO:0000256" key="6">
    <source>
        <dbReference type="ARBA" id="ARBA00023136"/>
    </source>
</evidence>
<evidence type="ECO:0000313" key="10">
    <source>
        <dbReference type="Proteomes" id="UP000198788"/>
    </source>
</evidence>
<accession>A0A1I6SFD1</accession>
<dbReference type="OrthoDB" id="9797190at2"/>
<feature type="transmembrane region" description="Helical" evidence="7">
    <location>
        <begin position="179"/>
        <end position="198"/>
    </location>
</feature>
<evidence type="ECO:0000259" key="8">
    <source>
        <dbReference type="Pfam" id="PF01694"/>
    </source>
</evidence>
<evidence type="ECO:0000256" key="1">
    <source>
        <dbReference type="ARBA" id="ARBA00004141"/>
    </source>
</evidence>
<evidence type="ECO:0000256" key="2">
    <source>
        <dbReference type="ARBA" id="ARBA00009045"/>
    </source>
</evidence>
<feature type="transmembrane region" description="Helical" evidence="7">
    <location>
        <begin position="7"/>
        <end position="25"/>
    </location>
</feature>
<feature type="transmembrane region" description="Helical" evidence="7">
    <location>
        <begin position="45"/>
        <end position="72"/>
    </location>
</feature>
<dbReference type="Pfam" id="PF01694">
    <property type="entry name" value="Rhomboid"/>
    <property type="match status" value="1"/>
</dbReference>
<dbReference type="GO" id="GO:0004252">
    <property type="term" value="F:serine-type endopeptidase activity"/>
    <property type="evidence" value="ECO:0007669"/>
    <property type="project" value="InterPro"/>
</dbReference>
<keyword evidence="4" id="KW-0378">Hydrolase</keyword>
<dbReference type="AlphaFoldDB" id="A0A1I6SFD1"/>
<feature type="domain" description="Peptidase S54 rhomboid" evidence="8">
    <location>
        <begin position="44"/>
        <end position="190"/>
    </location>
</feature>
<keyword evidence="10" id="KW-1185">Reference proteome</keyword>
<name>A0A1I6SFD1_9CAUL</name>
<gene>
    <name evidence="9" type="ORF">SAMN05192570_2347</name>
</gene>
<dbReference type="RefSeq" id="WP_092310785.1">
    <property type="nucleotide sequence ID" value="NZ_FOZV01000005.1"/>
</dbReference>
<evidence type="ECO:0000256" key="3">
    <source>
        <dbReference type="ARBA" id="ARBA00022692"/>
    </source>
</evidence>
<dbReference type="GO" id="GO:0016020">
    <property type="term" value="C:membrane"/>
    <property type="evidence" value="ECO:0007669"/>
    <property type="project" value="UniProtKB-SubCell"/>
</dbReference>
<dbReference type="Gene3D" id="1.20.1540.10">
    <property type="entry name" value="Rhomboid-like"/>
    <property type="match status" value="1"/>
</dbReference>
<sequence length="216" mass="22271">MFNAPAVSVLVAASIPLLYLLQGWLPGGGHGFAFRPASLVSGGWWPGLLTAMFLHANWAHAAMNAVSALAFGPPVARLMPGVRGAAGFLLLYIACGVVAALGYGLVHLGSDAPLGGASGAVFGLMGAAIRLLGRRNGRLRPLTDRRVLTTSAALMLVNAGAGLIGFAPGMEGATIAWEAHAFGYLFGLLAIGPWVRLWGSTAQPFDSSADLRDPRV</sequence>
<evidence type="ECO:0000256" key="4">
    <source>
        <dbReference type="ARBA" id="ARBA00022801"/>
    </source>
</evidence>
<dbReference type="Proteomes" id="UP000198788">
    <property type="component" value="Unassembled WGS sequence"/>
</dbReference>
<dbReference type="PANTHER" id="PTHR43731">
    <property type="entry name" value="RHOMBOID PROTEASE"/>
    <property type="match status" value="1"/>
</dbReference>
<keyword evidence="6 7" id="KW-0472">Membrane</keyword>
<dbReference type="STRING" id="871741.SAMN05192570_2347"/>
<evidence type="ECO:0000256" key="5">
    <source>
        <dbReference type="ARBA" id="ARBA00022989"/>
    </source>
</evidence>
<dbReference type="EMBL" id="FOZV01000005">
    <property type="protein sequence ID" value="SFS75634.1"/>
    <property type="molecule type" value="Genomic_DNA"/>
</dbReference>
<reference evidence="10" key="1">
    <citation type="submission" date="2016-10" db="EMBL/GenBank/DDBJ databases">
        <authorList>
            <person name="Varghese N."/>
            <person name="Submissions S."/>
        </authorList>
    </citation>
    <scope>NUCLEOTIDE SEQUENCE [LARGE SCALE GENOMIC DNA]</scope>
    <source>
        <strain evidence="10">CGMCC 1.10683</strain>
    </source>
</reference>
<proteinExistence type="inferred from homology"/>